<evidence type="ECO:0000256" key="8">
    <source>
        <dbReference type="ARBA" id="ARBA00023136"/>
    </source>
</evidence>
<name>A0ABT6C6R0_9MICO</name>
<evidence type="ECO:0000256" key="6">
    <source>
        <dbReference type="ARBA" id="ARBA00022801"/>
    </source>
</evidence>
<evidence type="ECO:0000256" key="4">
    <source>
        <dbReference type="ARBA" id="ARBA00022692"/>
    </source>
</evidence>
<keyword evidence="7 9" id="KW-1133">Transmembrane helix</keyword>
<dbReference type="EMBL" id="JAROAV010000027">
    <property type="protein sequence ID" value="MDF8264253.1"/>
    <property type="molecule type" value="Genomic_DNA"/>
</dbReference>
<dbReference type="HAMAP" id="MF_00161">
    <property type="entry name" value="LspA"/>
    <property type="match status" value="1"/>
</dbReference>
<comment type="pathway">
    <text evidence="9">Protein modification; lipoprotein biosynthesis (signal peptide cleavage).</text>
</comment>
<evidence type="ECO:0000256" key="7">
    <source>
        <dbReference type="ARBA" id="ARBA00022989"/>
    </source>
</evidence>
<dbReference type="Pfam" id="PF01252">
    <property type="entry name" value="Peptidase_A8"/>
    <property type="match status" value="1"/>
</dbReference>
<evidence type="ECO:0000256" key="5">
    <source>
        <dbReference type="ARBA" id="ARBA00022750"/>
    </source>
</evidence>
<keyword evidence="5 9" id="KW-0064">Aspartyl protease</keyword>
<keyword evidence="8 9" id="KW-0472">Membrane</keyword>
<accession>A0ABT6C6R0</accession>
<feature type="compositionally biased region" description="Basic and acidic residues" evidence="12">
    <location>
        <begin position="1"/>
        <end position="13"/>
    </location>
</feature>
<feature type="active site" evidence="9">
    <location>
        <position position="161"/>
    </location>
</feature>
<keyword evidence="6 9" id="KW-0378">Hydrolase</keyword>
<keyword evidence="3 9" id="KW-0645">Protease</keyword>
<feature type="transmembrane region" description="Helical" evidence="9">
    <location>
        <begin position="26"/>
        <end position="45"/>
    </location>
</feature>
<dbReference type="Proteomes" id="UP001528912">
    <property type="component" value="Unassembled WGS sequence"/>
</dbReference>
<dbReference type="PRINTS" id="PR00781">
    <property type="entry name" value="LIPOSIGPTASE"/>
</dbReference>
<evidence type="ECO:0000256" key="12">
    <source>
        <dbReference type="SAM" id="MobiDB-lite"/>
    </source>
</evidence>
<feature type="region of interest" description="Disordered" evidence="12">
    <location>
        <begin position="1"/>
        <end position="22"/>
    </location>
</feature>
<comment type="caution">
    <text evidence="13">The sequence shown here is derived from an EMBL/GenBank/DDBJ whole genome shotgun (WGS) entry which is preliminary data.</text>
</comment>
<dbReference type="PROSITE" id="PS00855">
    <property type="entry name" value="SPASE_II"/>
    <property type="match status" value="1"/>
</dbReference>
<evidence type="ECO:0000313" key="14">
    <source>
        <dbReference type="Proteomes" id="UP001528912"/>
    </source>
</evidence>
<evidence type="ECO:0000256" key="9">
    <source>
        <dbReference type="HAMAP-Rule" id="MF_00161"/>
    </source>
</evidence>
<dbReference type="InterPro" id="IPR001872">
    <property type="entry name" value="Peptidase_A8"/>
</dbReference>
<feature type="transmembrane region" description="Helical" evidence="9">
    <location>
        <begin position="155"/>
        <end position="177"/>
    </location>
</feature>
<organism evidence="13 14">
    <name type="scientific">Luteipulveratus flavus</name>
    <dbReference type="NCBI Taxonomy" id="3031728"/>
    <lineage>
        <taxon>Bacteria</taxon>
        <taxon>Bacillati</taxon>
        <taxon>Actinomycetota</taxon>
        <taxon>Actinomycetes</taxon>
        <taxon>Micrococcales</taxon>
        <taxon>Dermacoccaceae</taxon>
        <taxon>Luteipulveratus</taxon>
    </lineage>
</organism>
<evidence type="ECO:0000313" key="13">
    <source>
        <dbReference type="EMBL" id="MDF8264253.1"/>
    </source>
</evidence>
<feature type="transmembrane region" description="Helical" evidence="9">
    <location>
        <begin position="88"/>
        <end position="107"/>
    </location>
</feature>
<comment type="catalytic activity">
    <reaction evidence="9 10">
        <text>Release of signal peptides from bacterial membrane prolipoproteins. Hydrolyzes -Xaa-Yaa-Zaa-|-(S,diacylglyceryl)Cys-, in which Xaa is hydrophobic (preferably Leu), and Yaa (Ala or Ser) and Zaa (Gly or Ala) have small, neutral side chains.</text>
        <dbReference type="EC" id="3.4.23.36"/>
    </reaction>
</comment>
<keyword evidence="4 9" id="KW-0812">Transmembrane</keyword>
<dbReference type="EC" id="3.4.23.36" evidence="9"/>
<comment type="similarity">
    <text evidence="1 9 11">Belongs to the peptidase A8 family.</text>
</comment>
<dbReference type="GO" id="GO:0004190">
    <property type="term" value="F:aspartic-type endopeptidase activity"/>
    <property type="evidence" value="ECO:0007669"/>
    <property type="project" value="UniProtKB-EC"/>
</dbReference>
<evidence type="ECO:0000256" key="10">
    <source>
        <dbReference type="RuleBase" id="RU000594"/>
    </source>
</evidence>
<comment type="function">
    <text evidence="9 10">This protein specifically catalyzes the removal of signal peptides from prolipoproteins.</text>
</comment>
<gene>
    <name evidence="9 13" type="primary">lspA</name>
    <name evidence="13" type="ORF">P4R38_08370</name>
</gene>
<dbReference type="NCBIfam" id="TIGR00077">
    <property type="entry name" value="lspA"/>
    <property type="match status" value="1"/>
</dbReference>
<keyword evidence="14" id="KW-1185">Reference proteome</keyword>
<evidence type="ECO:0000256" key="3">
    <source>
        <dbReference type="ARBA" id="ARBA00022670"/>
    </source>
</evidence>
<reference evidence="13 14" key="1">
    <citation type="submission" date="2023-03" db="EMBL/GenBank/DDBJ databases">
        <title>YIM 133296 draft genome.</title>
        <authorList>
            <person name="Xiong L."/>
        </authorList>
    </citation>
    <scope>NUCLEOTIDE SEQUENCE [LARGE SCALE GENOMIC DNA]</scope>
    <source>
        <strain evidence="13 14">YIM 133296</strain>
    </source>
</reference>
<evidence type="ECO:0000256" key="11">
    <source>
        <dbReference type="RuleBase" id="RU004181"/>
    </source>
</evidence>
<evidence type="ECO:0000256" key="2">
    <source>
        <dbReference type="ARBA" id="ARBA00022475"/>
    </source>
</evidence>
<keyword evidence="2 9" id="KW-1003">Cell membrane</keyword>
<protein>
    <recommendedName>
        <fullName evidence="9">Lipoprotein signal peptidase</fullName>
        <ecNumber evidence="9">3.4.23.36</ecNumber>
    </recommendedName>
    <alternativeName>
        <fullName evidence="9">Prolipoprotein signal peptidase</fullName>
    </alternativeName>
    <alternativeName>
        <fullName evidence="9">Signal peptidase II</fullName>
        <shortName evidence="9">SPase II</shortName>
    </alternativeName>
</protein>
<feature type="active site" evidence="9">
    <location>
        <position position="147"/>
    </location>
</feature>
<feature type="transmembrane region" description="Helical" evidence="9">
    <location>
        <begin position="114"/>
        <end position="135"/>
    </location>
</feature>
<feature type="region of interest" description="Disordered" evidence="12">
    <location>
        <begin position="186"/>
        <end position="276"/>
    </location>
</feature>
<feature type="compositionally biased region" description="Acidic residues" evidence="12">
    <location>
        <begin position="188"/>
        <end position="202"/>
    </location>
</feature>
<dbReference type="PANTHER" id="PTHR33695">
    <property type="entry name" value="LIPOPROTEIN SIGNAL PEPTIDASE"/>
    <property type="match status" value="1"/>
</dbReference>
<proteinExistence type="inferred from homology"/>
<comment type="subcellular location">
    <subcellularLocation>
        <location evidence="9">Cell membrane</location>
        <topology evidence="9">Multi-pass membrane protein</topology>
    </subcellularLocation>
</comment>
<dbReference type="PANTHER" id="PTHR33695:SF1">
    <property type="entry name" value="LIPOPROTEIN SIGNAL PEPTIDASE"/>
    <property type="match status" value="1"/>
</dbReference>
<sequence>MPEPRPSESDRPDTGSTVDPAGERRGLAVGKILLLVVVAASAYALDQLSKAWAVSSLDVGVPRELVGDLLQLRRTSNPGAAFSIATNATWILTVVACCVIACTIYVARRLRSRGWACALGLLIGGALGNLTDRFFRAPGGGKGHVVDFLELPNWPIFNVADMCIVSAAVLICVLAFVGIGVDGSRAADEEDEDEELTADGDDRDASSPQGSAAEVGTADEPRADARATGPVTESSAAVADSEGDAEAATPEDKGVAETGASTAEPHGRTSPGSTRR</sequence>
<evidence type="ECO:0000256" key="1">
    <source>
        <dbReference type="ARBA" id="ARBA00006139"/>
    </source>
</evidence>